<dbReference type="InterPro" id="IPR052337">
    <property type="entry name" value="SAT4-like"/>
</dbReference>
<sequence>MPEATEPGSPSTADAGSTVYFPIERESQISVLATSIAFIVLSTTAVILRMVARRMARRTLDASDYCIIAACVCANGLQSIGIVGVIQCGVGYHFQEIIAMFGMAPITKFLKMLIGVQILWATSLSLCKISILILYTKIFSVRIMIMASKMTAALIIVWALTTILLGFFICRPFALNWEPTLDGSCGNQVLSYLVTGTLNLVTDLIVLVLPLSYLWNLHLRLYKKLVLIATFSMGIFTCVISAMRLVSLTSLDYNDITFNIPHALIFGSLEPSVGVIVACVPLLRPLLGRSQYSSTGTARYPERTTNDNSRLRAATGPQKQGFTMMDDGSSQHELRTVAPENGTASSINTKGSDGVSGLDGERL</sequence>
<dbReference type="PANTHER" id="PTHR33048">
    <property type="entry name" value="PTH11-LIKE INTEGRAL MEMBRANE PROTEIN (AFU_ORTHOLOGUE AFUA_5G11245)"/>
    <property type="match status" value="1"/>
</dbReference>
<dbReference type="GeneID" id="62167560"/>
<keyword evidence="2 7" id="KW-0812">Transmembrane</keyword>
<feature type="domain" description="Rhodopsin" evidence="8">
    <location>
        <begin position="48"/>
        <end position="288"/>
    </location>
</feature>
<feature type="transmembrane region" description="Helical" evidence="7">
    <location>
        <begin position="64"/>
        <end position="92"/>
    </location>
</feature>
<organism evidence="9 10">
    <name type="scientific">Colletotrichum karsti</name>
    <dbReference type="NCBI Taxonomy" id="1095194"/>
    <lineage>
        <taxon>Eukaryota</taxon>
        <taxon>Fungi</taxon>
        <taxon>Dikarya</taxon>
        <taxon>Ascomycota</taxon>
        <taxon>Pezizomycotina</taxon>
        <taxon>Sordariomycetes</taxon>
        <taxon>Hypocreomycetidae</taxon>
        <taxon>Glomerellales</taxon>
        <taxon>Glomerellaceae</taxon>
        <taxon>Colletotrichum</taxon>
        <taxon>Colletotrichum boninense species complex</taxon>
    </lineage>
</organism>
<evidence type="ECO:0000313" key="10">
    <source>
        <dbReference type="Proteomes" id="UP000781932"/>
    </source>
</evidence>
<dbReference type="Pfam" id="PF20684">
    <property type="entry name" value="Fung_rhodopsin"/>
    <property type="match status" value="1"/>
</dbReference>
<evidence type="ECO:0000259" key="8">
    <source>
        <dbReference type="Pfam" id="PF20684"/>
    </source>
</evidence>
<gene>
    <name evidence="9" type="ORF">CkaCkLH20_11772</name>
</gene>
<feature type="transmembrane region" description="Helical" evidence="7">
    <location>
        <begin position="112"/>
        <end position="135"/>
    </location>
</feature>
<feature type="transmembrane region" description="Helical" evidence="7">
    <location>
        <begin position="263"/>
        <end position="283"/>
    </location>
</feature>
<evidence type="ECO:0000256" key="7">
    <source>
        <dbReference type="SAM" id="Phobius"/>
    </source>
</evidence>
<evidence type="ECO:0000256" key="4">
    <source>
        <dbReference type="ARBA" id="ARBA00023136"/>
    </source>
</evidence>
<dbReference type="RefSeq" id="XP_038740131.1">
    <property type="nucleotide sequence ID" value="XM_038894486.1"/>
</dbReference>
<comment type="similarity">
    <text evidence="5">Belongs to the SAT4 family.</text>
</comment>
<dbReference type="EMBL" id="JAATWM020000051">
    <property type="protein sequence ID" value="KAF9870670.1"/>
    <property type="molecule type" value="Genomic_DNA"/>
</dbReference>
<evidence type="ECO:0000256" key="5">
    <source>
        <dbReference type="ARBA" id="ARBA00038359"/>
    </source>
</evidence>
<feature type="transmembrane region" description="Helical" evidence="7">
    <location>
        <begin position="29"/>
        <end position="52"/>
    </location>
</feature>
<feature type="transmembrane region" description="Helical" evidence="7">
    <location>
        <begin position="225"/>
        <end position="243"/>
    </location>
</feature>
<evidence type="ECO:0000256" key="6">
    <source>
        <dbReference type="SAM" id="MobiDB-lite"/>
    </source>
</evidence>
<evidence type="ECO:0000256" key="3">
    <source>
        <dbReference type="ARBA" id="ARBA00022989"/>
    </source>
</evidence>
<feature type="compositionally biased region" description="Polar residues" evidence="6">
    <location>
        <begin position="342"/>
        <end position="351"/>
    </location>
</feature>
<comment type="caution">
    <text evidence="9">The sequence shown here is derived from an EMBL/GenBank/DDBJ whole genome shotgun (WGS) entry which is preliminary data.</text>
</comment>
<keyword evidence="4 7" id="KW-0472">Membrane</keyword>
<evidence type="ECO:0000256" key="2">
    <source>
        <dbReference type="ARBA" id="ARBA00022692"/>
    </source>
</evidence>
<protein>
    <submittedName>
        <fullName evidence="9">Integral membrane protein</fullName>
    </submittedName>
</protein>
<dbReference type="GO" id="GO:0016020">
    <property type="term" value="C:membrane"/>
    <property type="evidence" value="ECO:0007669"/>
    <property type="project" value="UniProtKB-SubCell"/>
</dbReference>
<name>A0A9P6I2E5_9PEZI</name>
<accession>A0A9P6I2E5</accession>
<reference evidence="9" key="1">
    <citation type="submission" date="2020-03" db="EMBL/GenBank/DDBJ databases">
        <authorList>
            <person name="He L."/>
        </authorList>
    </citation>
    <scope>NUCLEOTIDE SEQUENCE</scope>
    <source>
        <strain evidence="9">CkLH20</strain>
    </source>
</reference>
<dbReference type="OrthoDB" id="5329176at2759"/>
<dbReference type="AlphaFoldDB" id="A0A9P6I2E5"/>
<evidence type="ECO:0000256" key="1">
    <source>
        <dbReference type="ARBA" id="ARBA00004141"/>
    </source>
</evidence>
<dbReference type="Proteomes" id="UP000781932">
    <property type="component" value="Unassembled WGS sequence"/>
</dbReference>
<evidence type="ECO:0000313" key="9">
    <source>
        <dbReference type="EMBL" id="KAF9870670.1"/>
    </source>
</evidence>
<comment type="subcellular location">
    <subcellularLocation>
        <location evidence="1">Membrane</location>
        <topology evidence="1">Multi-pass membrane protein</topology>
    </subcellularLocation>
</comment>
<dbReference type="InterPro" id="IPR049326">
    <property type="entry name" value="Rhodopsin_dom_fungi"/>
</dbReference>
<reference evidence="9" key="2">
    <citation type="submission" date="2020-11" db="EMBL/GenBank/DDBJ databases">
        <title>Whole genome sequencing of Colletotrichum sp.</title>
        <authorList>
            <person name="Li H."/>
        </authorList>
    </citation>
    <scope>NUCLEOTIDE SEQUENCE</scope>
    <source>
        <strain evidence="9">CkLH20</strain>
    </source>
</reference>
<proteinExistence type="inferred from homology"/>
<feature type="region of interest" description="Disordered" evidence="6">
    <location>
        <begin position="293"/>
        <end position="363"/>
    </location>
</feature>
<feature type="transmembrane region" description="Helical" evidence="7">
    <location>
        <begin position="189"/>
        <end position="213"/>
    </location>
</feature>
<dbReference type="PANTHER" id="PTHR33048:SF57">
    <property type="entry name" value="INTEGRAL MEMBRANE PROTEIN-RELATED"/>
    <property type="match status" value="1"/>
</dbReference>
<keyword evidence="3 7" id="KW-1133">Transmembrane helix</keyword>
<keyword evidence="10" id="KW-1185">Reference proteome</keyword>
<feature type="transmembrane region" description="Helical" evidence="7">
    <location>
        <begin position="147"/>
        <end position="169"/>
    </location>
</feature>